<name>A0A8U0I1H7_9EURY</name>
<dbReference type="RefSeq" id="WP_248652799.1">
    <property type="nucleotide sequence ID" value="NZ_CP096661.1"/>
</dbReference>
<dbReference type="SUPFAM" id="SSF52402">
    <property type="entry name" value="Adenine nucleotide alpha hydrolases-like"/>
    <property type="match status" value="1"/>
</dbReference>
<dbReference type="Gene3D" id="3.40.50.620">
    <property type="entry name" value="HUPs"/>
    <property type="match status" value="1"/>
</dbReference>
<dbReference type="AlphaFoldDB" id="A0A8U0I1H7"/>
<dbReference type="EMBL" id="CP096661">
    <property type="protein sequence ID" value="UPV76766.1"/>
    <property type="molecule type" value="Genomic_DNA"/>
</dbReference>
<evidence type="ECO:0000313" key="2">
    <source>
        <dbReference type="Proteomes" id="UP000830729"/>
    </source>
</evidence>
<geneLocation type="plasmid" evidence="1 2">
    <name>unnamed2</name>
</geneLocation>
<sequence length="566" mass="63567">MNRELFGVFGDRAAFARFREPSSFDCVVEGDSMTVGVRDVGFGIPGRTDAHAGDDGLCVLWGEAYLPEATTTPAKRMLERALAAGPDVLADVNGSHLAAVDGGDSAYVATDPARTWDCFYTDAPGVRVFGSDAFEVARAIPDPTVRRDSLLEFLHLGVVLGDATLVDELRRVPFDGRLHADRTETFDRFAYRPTEFDHVEQLAVRLERALERRARLPGRKGLLLSAGYDSRAFLAGATDVNACYTVTRQGGREAAVAGRIADQYGSDHDAFEADGDYLNTDFETIRYANGIRESIHIHQGGYADRMDADAMYHGLLFDTFLRGHFLPRDAVEAWGYRLPRSKLATDFDPARRLVTDKFGFVPLSDRAADFGVGVESLDFARDAVDREFDRLDDRYDSPHNGCAAVGVANQPTHPFRTHLANHFLEAFPAADAELLDWHLRTPPEHRNTRTFRRALERIDSDVLRHRPPDRPHDSATLNEIEQFVRARTPFLESFENAWPDRRREYDRANLDAELFPDRPAIQELPVRLKLRINDARTWLGRLERDSAPEARAILSPPADRFRLRSV</sequence>
<evidence type="ECO:0000313" key="1">
    <source>
        <dbReference type="EMBL" id="UPV76766.1"/>
    </source>
</evidence>
<evidence type="ECO:0008006" key="3">
    <source>
        <dbReference type="Google" id="ProtNLM"/>
    </source>
</evidence>
<dbReference type="KEGG" id="halx:M0R89_21475"/>
<gene>
    <name evidence="1" type="ORF">M0R89_21475</name>
</gene>
<dbReference type="Proteomes" id="UP000830729">
    <property type="component" value="Plasmid unnamed2"/>
</dbReference>
<reference evidence="1 2" key="1">
    <citation type="submission" date="2022-04" db="EMBL/GenBank/DDBJ databases">
        <title>Diverse halophilic archaea isolated from saline environments.</title>
        <authorList>
            <person name="Cui H.-L."/>
        </authorList>
    </citation>
    <scope>NUCLEOTIDE SEQUENCE [LARGE SCALE GENOMIC DNA]</scope>
    <source>
        <strain evidence="1 2">XZYJT49</strain>
        <plasmid evidence="1 2">unnamed2</plasmid>
    </source>
</reference>
<accession>A0A8U0I1H7</accession>
<keyword evidence="1" id="KW-0614">Plasmid</keyword>
<proteinExistence type="predicted"/>
<dbReference type="GeneID" id="72187828"/>
<keyword evidence="2" id="KW-1185">Reference proteome</keyword>
<protein>
    <recommendedName>
        <fullName evidence="3">Asparagine synthetase domain-containing protein</fullName>
    </recommendedName>
</protein>
<dbReference type="InterPro" id="IPR014729">
    <property type="entry name" value="Rossmann-like_a/b/a_fold"/>
</dbReference>
<organism evidence="1 2">
    <name type="scientific">Halorussus limi</name>
    <dbReference type="NCBI Taxonomy" id="2938695"/>
    <lineage>
        <taxon>Archaea</taxon>
        <taxon>Methanobacteriati</taxon>
        <taxon>Methanobacteriota</taxon>
        <taxon>Stenosarchaea group</taxon>
        <taxon>Halobacteria</taxon>
        <taxon>Halobacteriales</taxon>
        <taxon>Haladaptataceae</taxon>
        <taxon>Halorussus</taxon>
    </lineage>
</organism>